<sequence>MNYDRIYKALIDKRRKTPLKDGYKEHHHIIPKSMGGSDDFDNMVYLTAREHFVAHLLLARIHGGKMWFAVAMMCGRGSSSAKGVVPTSRIYELAKKRVANERSILFSGKLHPLYGKPCTEQRRKRIAEGRKGKTHTQETKQKMSESKKGYKHTQETKQKMSESRKRQTPPTLGKKLPSPSIEKRKKLSEAIKNQPIIKCPYCGLESNSKGNMVRFHFDNCKYRKP</sequence>
<feature type="compositionally biased region" description="Basic and acidic residues" evidence="1">
    <location>
        <begin position="126"/>
        <end position="165"/>
    </location>
</feature>
<keyword evidence="4" id="KW-0255">Endonuclease</keyword>
<feature type="domain" description="HNH nuclease" evidence="3">
    <location>
        <begin position="5"/>
        <end position="52"/>
    </location>
</feature>
<evidence type="ECO:0000313" key="5">
    <source>
        <dbReference type="Proteomes" id="UP000001091"/>
    </source>
</evidence>
<feature type="domain" description="Nuclease associated modular" evidence="2">
    <location>
        <begin position="148"/>
        <end position="164"/>
    </location>
</feature>
<dbReference type="GO" id="GO:0003677">
    <property type="term" value="F:DNA binding"/>
    <property type="evidence" value="ECO:0007669"/>
    <property type="project" value="InterPro"/>
</dbReference>
<evidence type="ECO:0000259" key="3">
    <source>
        <dbReference type="SMART" id="SM00507"/>
    </source>
</evidence>
<reference evidence="4 5" key="1">
    <citation type="journal article" date="2010" name="Virol. J.">
        <title>Genomes of the T4-related bacteriophages as windows on microbial genome evolution.</title>
        <authorList>
            <person name="Petrov V.M."/>
            <person name="Ratnayaka S."/>
            <person name="Nolan J.M."/>
            <person name="Miller E.S."/>
            <person name="Karam J.D."/>
        </authorList>
    </citation>
    <scope>NUCLEOTIDE SEQUENCE [LARGE SCALE GENOMIC DNA]</scope>
</reference>
<dbReference type="RefSeq" id="YP_003858492.1">
    <property type="nucleotide sequence ID" value="NC_014467.1"/>
</dbReference>
<dbReference type="CDD" id="cd00085">
    <property type="entry name" value="HNHc"/>
    <property type="match status" value="1"/>
</dbReference>
<dbReference type="InterPro" id="IPR003615">
    <property type="entry name" value="HNH_nuc"/>
</dbReference>
<dbReference type="EMBL" id="HM134276">
    <property type="protein sequence ID" value="ADJ55496.1"/>
    <property type="molecule type" value="Genomic_DNA"/>
</dbReference>
<feature type="domain" description="Nuclease associated modular" evidence="2">
    <location>
        <begin position="131"/>
        <end position="147"/>
    </location>
</feature>
<protein>
    <submittedName>
        <fullName evidence="4">Putative Mob-like HNH homing endonuclease</fullName>
    </submittedName>
</protein>
<name>D9ICQ3_BPRB1</name>
<feature type="domain" description="Nuclease associated modular" evidence="2">
    <location>
        <begin position="172"/>
        <end position="191"/>
    </location>
</feature>
<evidence type="ECO:0000259" key="2">
    <source>
        <dbReference type="SMART" id="SM00496"/>
    </source>
</evidence>
<organism evidence="4 5">
    <name type="scientific">Escherichia phage RB16</name>
    <dbReference type="NCBI Taxonomy" id="2681599"/>
    <lineage>
        <taxon>Viruses</taxon>
        <taxon>Duplodnaviria</taxon>
        <taxon>Heunggongvirae</taxon>
        <taxon>Uroviricota</taxon>
        <taxon>Caudoviricetes</taxon>
        <taxon>Pantevenvirales</taxon>
        <taxon>Straboviridae</taxon>
        <taxon>Pseudotevenvirus</taxon>
        <taxon>Pseudotevenvirus RB16</taxon>
    </lineage>
</organism>
<dbReference type="KEGG" id="vg:9712933"/>
<organismHost>
    <name type="scientific">Escherichia coli</name>
    <dbReference type="NCBI Taxonomy" id="562"/>
</organismHost>
<dbReference type="Pfam" id="PF07460">
    <property type="entry name" value="NUMOD3"/>
    <property type="match status" value="2"/>
</dbReference>
<dbReference type="SMART" id="SM00496">
    <property type="entry name" value="IENR2"/>
    <property type="match status" value="4"/>
</dbReference>
<evidence type="ECO:0000256" key="1">
    <source>
        <dbReference type="SAM" id="MobiDB-lite"/>
    </source>
</evidence>
<dbReference type="Proteomes" id="UP000001091">
    <property type="component" value="Segment"/>
</dbReference>
<feature type="domain" description="Nuclease associated modular" evidence="2">
    <location>
        <begin position="114"/>
        <end position="130"/>
    </location>
</feature>
<gene>
    <name evidence="4" type="ORF">RB16p192</name>
</gene>
<feature type="region of interest" description="Disordered" evidence="1">
    <location>
        <begin position="117"/>
        <end position="186"/>
    </location>
</feature>
<dbReference type="InterPro" id="IPR003611">
    <property type="entry name" value="NUMOD3"/>
</dbReference>
<dbReference type="SUPFAM" id="SSF64496">
    <property type="entry name" value="DNA-binding domain of intron-encoded endonucleases"/>
    <property type="match status" value="1"/>
</dbReference>
<evidence type="ECO:0000313" key="4">
    <source>
        <dbReference type="EMBL" id="ADJ55496.1"/>
    </source>
</evidence>
<accession>D9ICQ3</accession>
<keyword evidence="4" id="KW-0540">Nuclease</keyword>
<keyword evidence="5" id="KW-1185">Reference proteome</keyword>
<dbReference type="GO" id="GO:0004519">
    <property type="term" value="F:endonuclease activity"/>
    <property type="evidence" value="ECO:0007669"/>
    <property type="project" value="UniProtKB-KW"/>
</dbReference>
<proteinExistence type="predicted"/>
<dbReference type="GeneID" id="9712933"/>
<dbReference type="SMART" id="SM00507">
    <property type="entry name" value="HNHc"/>
    <property type="match status" value="1"/>
</dbReference>
<keyword evidence="4" id="KW-0378">Hydrolase</keyword>